<dbReference type="InterPro" id="IPR022201">
    <property type="entry name" value="DUF3726"/>
</dbReference>
<evidence type="ECO:0008006" key="4">
    <source>
        <dbReference type="Google" id="ProtNLM"/>
    </source>
</evidence>
<keyword evidence="3" id="KW-1185">Reference proteome</keyword>
<gene>
    <name evidence="2" type="ORF">SAMN05421759_105181</name>
</gene>
<name>A0A1N7MTD3_9RHOB</name>
<organism evidence="2 3">
    <name type="scientific">Roseivivax lentus</name>
    <dbReference type="NCBI Taxonomy" id="633194"/>
    <lineage>
        <taxon>Bacteria</taxon>
        <taxon>Pseudomonadati</taxon>
        <taxon>Pseudomonadota</taxon>
        <taxon>Alphaproteobacteria</taxon>
        <taxon>Rhodobacterales</taxon>
        <taxon>Roseobacteraceae</taxon>
        <taxon>Roseivivax</taxon>
    </lineage>
</organism>
<evidence type="ECO:0000313" key="3">
    <source>
        <dbReference type="Proteomes" id="UP000186684"/>
    </source>
</evidence>
<protein>
    <recommendedName>
        <fullName evidence="4">DUF3726 domain-containing protein</fullName>
    </recommendedName>
</protein>
<sequence>MTVAHQTDIEPNDPTRSGPPVQAGTGARLSQNEIAQLCLKAARGAGMSWGLAEKAGFAAAWMAGRGLDGPGALLAQLRDAMGRPWHEICPVVAPGAFRAEGGGGLCPIALGAALCDHARLPETAMDETALRVGPVDHPVLLLAFLSDFARTRGAAVRLVWPRGTVLLTADGAICGDAEALARETRLDAELSVAAAAPEETPLTCAPLYVPAETLSGLDAFALRTTVPASEASRAGAGAAAGDND</sequence>
<dbReference type="AlphaFoldDB" id="A0A1N7MTD3"/>
<dbReference type="Pfam" id="PF12525">
    <property type="entry name" value="DUF3726"/>
    <property type="match status" value="1"/>
</dbReference>
<accession>A0A1N7MTD3</accession>
<dbReference type="EMBL" id="FTOQ01000005">
    <property type="protein sequence ID" value="SIS89404.1"/>
    <property type="molecule type" value="Genomic_DNA"/>
</dbReference>
<evidence type="ECO:0000256" key="1">
    <source>
        <dbReference type="SAM" id="MobiDB-lite"/>
    </source>
</evidence>
<dbReference type="RefSeq" id="WP_159441635.1">
    <property type="nucleotide sequence ID" value="NZ_FTOQ01000005.1"/>
</dbReference>
<dbReference type="Proteomes" id="UP000186684">
    <property type="component" value="Unassembled WGS sequence"/>
</dbReference>
<reference evidence="3" key="1">
    <citation type="submission" date="2017-01" db="EMBL/GenBank/DDBJ databases">
        <authorList>
            <person name="Varghese N."/>
            <person name="Submissions S."/>
        </authorList>
    </citation>
    <scope>NUCLEOTIDE SEQUENCE [LARGE SCALE GENOMIC DNA]</scope>
    <source>
        <strain evidence="3">DSM 29430</strain>
    </source>
</reference>
<feature type="region of interest" description="Disordered" evidence="1">
    <location>
        <begin position="1"/>
        <end position="27"/>
    </location>
</feature>
<evidence type="ECO:0000313" key="2">
    <source>
        <dbReference type="EMBL" id="SIS89404.1"/>
    </source>
</evidence>
<dbReference type="OrthoDB" id="8420038at2"/>
<dbReference type="STRING" id="633194.SAMN05421759_105181"/>
<proteinExistence type="predicted"/>